<evidence type="ECO:0000313" key="1">
    <source>
        <dbReference type="EMBL" id="CAB4122184.1"/>
    </source>
</evidence>
<dbReference type="EMBL" id="LR796157">
    <property type="protein sequence ID" value="CAB4122184.1"/>
    <property type="molecule type" value="Genomic_DNA"/>
</dbReference>
<name>A0A6J5KJ75_9CAUD</name>
<organism evidence="1">
    <name type="scientific">uncultured Caudovirales phage</name>
    <dbReference type="NCBI Taxonomy" id="2100421"/>
    <lineage>
        <taxon>Viruses</taxon>
        <taxon>Duplodnaviria</taxon>
        <taxon>Heunggongvirae</taxon>
        <taxon>Uroviricota</taxon>
        <taxon>Caudoviricetes</taxon>
        <taxon>Peduoviridae</taxon>
        <taxon>Maltschvirus</taxon>
        <taxon>Maltschvirus maltsch</taxon>
    </lineage>
</organism>
<proteinExistence type="predicted"/>
<sequence>MPFLLNEDAALKTLIQGITVADAGNSARPVPVYYGQPDKEIRQQSYPYITLEIVGIKEDFERAHRGYVPMTYVPEGLTGYADPTSGELISDTSFPIPVDIFYQVTTWSRQPRHDRQLIAALFAQGRLPFRFGQLHIPEDNTLRRLDMLGFSKRDTTESGKRLFSNVYNIRVSAELFPDIIDQVYQVLSEPNITYTPQFTTFDAQINN</sequence>
<reference evidence="1" key="1">
    <citation type="submission" date="2020-04" db="EMBL/GenBank/DDBJ databases">
        <authorList>
            <person name="Chiriac C."/>
            <person name="Salcher M."/>
            <person name="Ghai R."/>
            <person name="Kavagutti S V."/>
        </authorList>
    </citation>
    <scope>NUCLEOTIDE SEQUENCE</scope>
</reference>
<gene>
    <name evidence="1" type="ORF">UFOVP27_92</name>
</gene>
<protein>
    <submittedName>
        <fullName evidence="1">Uncharacterized protein</fullName>
    </submittedName>
</protein>
<accession>A0A6J5KJ75</accession>